<protein>
    <submittedName>
        <fullName evidence="1">Uncharacterized protein</fullName>
    </submittedName>
</protein>
<dbReference type="Proteomes" id="UP001220670">
    <property type="component" value="Unassembled WGS sequence"/>
</dbReference>
<proteinExistence type="predicted"/>
<organism evidence="1 2">
    <name type="scientific">Limosilactobacillus mucosae</name>
    <name type="common">Lactobacillus mucosae</name>
    <dbReference type="NCBI Taxonomy" id="97478"/>
    <lineage>
        <taxon>Bacteria</taxon>
        <taxon>Bacillati</taxon>
        <taxon>Bacillota</taxon>
        <taxon>Bacilli</taxon>
        <taxon>Lactobacillales</taxon>
        <taxon>Lactobacillaceae</taxon>
        <taxon>Limosilactobacillus</taxon>
    </lineage>
</organism>
<dbReference type="EMBL" id="JAQONE010000003">
    <property type="protein sequence ID" value="MDC2828947.1"/>
    <property type="molecule type" value="Genomic_DNA"/>
</dbReference>
<evidence type="ECO:0000313" key="1">
    <source>
        <dbReference type="EMBL" id="MDC2828947.1"/>
    </source>
</evidence>
<reference evidence="1" key="1">
    <citation type="submission" date="2023-01" db="EMBL/GenBank/DDBJ databases">
        <title>Genome analysis of 13 Lactobacillus isolated from gut of wild boar.</title>
        <authorList>
            <person name="Papp P."/>
            <person name="Libisch B."/>
            <person name="Nagy T."/>
            <person name="Olasz F."/>
        </authorList>
    </citation>
    <scope>NUCLEOTIDE SEQUENCE</scope>
    <source>
        <strain evidence="1">F146</strain>
    </source>
</reference>
<accession>A0AAJ1HSY2</accession>
<name>A0AAJ1HSY2_LIMMU</name>
<evidence type="ECO:0000313" key="2">
    <source>
        <dbReference type="Proteomes" id="UP001220670"/>
    </source>
</evidence>
<dbReference type="AlphaFoldDB" id="A0AAJ1HSY2"/>
<dbReference type="RefSeq" id="WP_272225675.1">
    <property type="nucleotide sequence ID" value="NZ_JAQONE010000003.1"/>
</dbReference>
<sequence length="78" mass="9295">MATKRELNARHKLINEYADRLPDIEFIRIDDTSYQFHPKQHSWQAPRGCLNLDSYESKAELQNVLNHIFWKTLNPTAR</sequence>
<comment type="caution">
    <text evidence="1">The sequence shown here is derived from an EMBL/GenBank/DDBJ whole genome shotgun (WGS) entry which is preliminary data.</text>
</comment>
<gene>
    <name evidence="1" type="ORF">PO250_01175</name>
</gene>